<keyword evidence="2" id="KW-0812">Transmembrane</keyword>
<protein>
    <submittedName>
        <fullName evidence="3">Efflux transporter outer membrane subunit</fullName>
    </submittedName>
</protein>
<dbReference type="PANTHER" id="PTHR30203:SF33">
    <property type="entry name" value="BLR4455 PROTEIN"/>
    <property type="match status" value="1"/>
</dbReference>
<comment type="similarity">
    <text evidence="1 2">Belongs to the outer membrane factor (OMF) (TC 1.B.17) family.</text>
</comment>
<evidence type="ECO:0000313" key="4">
    <source>
        <dbReference type="Proteomes" id="UP001262582"/>
    </source>
</evidence>
<feature type="signal peptide" evidence="2">
    <location>
        <begin position="1"/>
        <end position="23"/>
    </location>
</feature>
<keyword evidence="2" id="KW-1134">Transmembrane beta strand</keyword>
<dbReference type="SUPFAM" id="SSF56954">
    <property type="entry name" value="Outer membrane efflux proteins (OEP)"/>
    <property type="match status" value="1"/>
</dbReference>
<dbReference type="Proteomes" id="UP001262582">
    <property type="component" value="Unassembled WGS sequence"/>
</dbReference>
<gene>
    <name evidence="3" type="ORF">RM539_04580</name>
</gene>
<dbReference type="NCBIfam" id="TIGR01845">
    <property type="entry name" value="outer_NodT"/>
    <property type="match status" value="1"/>
</dbReference>
<dbReference type="RefSeq" id="WP_311502254.1">
    <property type="nucleotide sequence ID" value="NZ_JAVRHK010000002.1"/>
</dbReference>
<evidence type="ECO:0000256" key="2">
    <source>
        <dbReference type="RuleBase" id="RU362097"/>
    </source>
</evidence>
<dbReference type="Gene3D" id="1.20.1600.10">
    <property type="entry name" value="Outer membrane efflux proteins (OEP)"/>
    <property type="match status" value="1"/>
</dbReference>
<organism evidence="3 4">
    <name type="scientific">Autumnicola musiva</name>
    <dbReference type="NCBI Taxonomy" id="3075589"/>
    <lineage>
        <taxon>Bacteria</taxon>
        <taxon>Pseudomonadati</taxon>
        <taxon>Bacteroidota</taxon>
        <taxon>Flavobacteriia</taxon>
        <taxon>Flavobacteriales</taxon>
        <taxon>Flavobacteriaceae</taxon>
        <taxon>Autumnicola</taxon>
    </lineage>
</organism>
<dbReference type="Gene3D" id="2.20.200.10">
    <property type="entry name" value="Outer membrane efflux proteins (OEP)"/>
    <property type="match status" value="1"/>
</dbReference>
<keyword evidence="2" id="KW-0732">Signal</keyword>
<sequence>MKKRRLLLWLPLLCFTCCGIYSCAPKLQDVEAPIDEPQEFTYSGDDLVPDKWWTAFDDPALNLLVETGLEENLALAGNWEQFRAALAVVRRESSYLWPAIGASAQTARSRPQPDFAGGENFQLGLSASYEVDLWGRIQSGIEAEEFRAQATYYDYQSAAMTLSAEISNAWYRLLTARKQLELANKQIETNENIMRLIRARFVGGQIRAVDILRQEQLLESTRNQKIAYETQVELFENELAVLLGSPPQNLMELPKDSLPGLPPLPATGLPLELIRRRPDVLQAYNLVLATDRDMAQAIRSKFPQLSLNVQGQNRSNDYNSLFQNWAYTLAGNIAAPIFYAGRIRAEVDRTEALKNRQLYLYGQTVLTAFREVEDAMVREIKQKEQLEVLQRRTELAEKTSRQLRLEFLNGISEYLDVLLTLDQEQQLERDILEARQSLLEIRVALYRALAGGFEPERPAEP</sequence>
<feature type="chain" id="PRO_5044964999" evidence="2">
    <location>
        <begin position="24"/>
        <end position="461"/>
    </location>
</feature>
<dbReference type="PANTHER" id="PTHR30203">
    <property type="entry name" value="OUTER MEMBRANE CATION EFFLUX PROTEIN"/>
    <property type="match status" value="1"/>
</dbReference>
<proteinExistence type="inferred from homology"/>
<dbReference type="Pfam" id="PF02321">
    <property type="entry name" value="OEP"/>
    <property type="match status" value="2"/>
</dbReference>
<comment type="subcellular location">
    <subcellularLocation>
        <location evidence="2">Cell membrane</location>
        <topology evidence="2">Lipid-anchor</topology>
    </subcellularLocation>
</comment>
<evidence type="ECO:0000313" key="3">
    <source>
        <dbReference type="EMBL" id="MDT0675860.1"/>
    </source>
</evidence>
<comment type="caution">
    <text evidence="3">The sequence shown here is derived from an EMBL/GenBank/DDBJ whole genome shotgun (WGS) entry which is preliminary data.</text>
</comment>
<dbReference type="InterPro" id="IPR003423">
    <property type="entry name" value="OMP_efflux"/>
</dbReference>
<name>A0ABU3D3B7_9FLAO</name>
<keyword evidence="2" id="KW-0564">Palmitate</keyword>
<dbReference type="EMBL" id="JAVRHK010000002">
    <property type="protein sequence ID" value="MDT0675860.1"/>
    <property type="molecule type" value="Genomic_DNA"/>
</dbReference>
<keyword evidence="2" id="KW-0449">Lipoprotein</keyword>
<keyword evidence="4" id="KW-1185">Reference proteome</keyword>
<keyword evidence="2" id="KW-0472">Membrane</keyword>
<dbReference type="PROSITE" id="PS51257">
    <property type="entry name" value="PROKAR_LIPOPROTEIN"/>
    <property type="match status" value="1"/>
</dbReference>
<evidence type="ECO:0000256" key="1">
    <source>
        <dbReference type="ARBA" id="ARBA00007613"/>
    </source>
</evidence>
<reference evidence="3 4" key="1">
    <citation type="submission" date="2023-09" db="EMBL/GenBank/DDBJ databases">
        <authorList>
            <person name="Rey-Velasco X."/>
        </authorList>
    </citation>
    <scope>NUCLEOTIDE SEQUENCE [LARGE SCALE GENOMIC DNA]</scope>
    <source>
        <strain evidence="3 4">F117</strain>
    </source>
</reference>
<dbReference type="InterPro" id="IPR010131">
    <property type="entry name" value="MdtP/NodT-like"/>
</dbReference>
<accession>A0ABU3D3B7</accession>